<gene>
    <name evidence="1" type="ORF">AB6A68_12085</name>
</gene>
<evidence type="ECO:0000313" key="2">
    <source>
        <dbReference type="Proteomes" id="UP001560267"/>
    </source>
</evidence>
<keyword evidence="2" id="KW-1185">Reference proteome</keyword>
<name>A0ABV3Y5K4_9ACTN</name>
<dbReference type="Proteomes" id="UP001560267">
    <property type="component" value="Unassembled WGS sequence"/>
</dbReference>
<comment type="caution">
    <text evidence="1">The sequence shown here is derived from an EMBL/GenBank/DDBJ whole genome shotgun (WGS) entry which is preliminary data.</text>
</comment>
<reference evidence="1 2" key="1">
    <citation type="submission" date="2024-07" db="EMBL/GenBank/DDBJ databases">
        <title>Draft Genome Sequence of Ferrimicrobium acidiphilum Strain YE2023, Isolated from a Pulp of Bioleach Reactor.</title>
        <authorList>
            <person name="Elkina Y.A."/>
            <person name="Bulaeva A.G."/>
            <person name="Beletsky A.V."/>
            <person name="Mardanov A.V."/>
        </authorList>
    </citation>
    <scope>NUCLEOTIDE SEQUENCE [LARGE SCALE GENOMIC DNA]</scope>
    <source>
        <strain evidence="1 2">YE2023</strain>
    </source>
</reference>
<organism evidence="1 2">
    <name type="scientific">Ferrimicrobium acidiphilum</name>
    <dbReference type="NCBI Taxonomy" id="121039"/>
    <lineage>
        <taxon>Bacteria</taxon>
        <taxon>Bacillati</taxon>
        <taxon>Actinomycetota</taxon>
        <taxon>Acidimicrobiia</taxon>
        <taxon>Acidimicrobiales</taxon>
        <taxon>Acidimicrobiaceae</taxon>
        <taxon>Ferrimicrobium</taxon>
    </lineage>
</organism>
<sequence length="46" mass="4993">MTSNFVSKEFLGPRMVRWCWSANVMGQPGVGVGVDGAVRSMDLTAF</sequence>
<accession>A0ABV3Y5K4</accession>
<evidence type="ECO:0000313" key="1">
    <source>
        <dbReference type="EMBL" id="MEX6430565.1"/>
    </source>
</evidence>
<protein>
    <submittedName>
        <fullName evidence="1">Uncharacterized protein</fullName>
    </submittedName>
</protein>
<dbReference type="EMBL" id="JBFSHR010000061">
    <property type="protein sequence ID" value="MEX6430565.1"/>
    <property type="molecule type" value="Genomic_DNA"/>
</dbReference>
<proteinExistence type="predicted"/>